<accession>A0AAD6VPF2</accession>
<dbReference type="Proteomes" id="UP001219525">
    <property type="component" value="Unassembled WGS sequence"/>
</dbReference>
<protein>
    <submittedName>
        <fullName evidence="4">Alpha/Beta hydrolase protein</fullName>
    </submittedName>
</protein>
<name>A0AAD6VPF2_9AGAR</name>
<evidence type="ECO:0000313" key="5">
    <source>
        <dbReference type="Proteomes" id="UP001219525"/>
    </source>
</evidence>
<comment type="caution">
    <text evidence="4">The sequence shown here is derived from an EMBL/GenBank/DDBJ whole genome shotgun (WGS) entry which is preliminary data.</text>
</comment>
<sequence length="274" mass="29859">MHQVFDIPYIPDELDPLRSFDVHVPPDCPPHSPVLVFVHGGAWQADDKAAHRPLAERLALLSHCPVLVPNYRLTTPDTNFQHPRHAEDVLAFLAFLTTWEGLPAVRLHATRPLFLLGHSAGAHILAAILLDSDAATPSLAPPPSVRAAVRGAVLSEGIYDLDALLERFPAYRAWFVAPAFGARASYADVSVVRLPLRQGDSGSDMRWLIVHSTGDTLVDGPQSAAMAAHLRALYGPDAETRVQCSLDELHVEHDDAITTPLFLEMVCAFVQSGE</sequence>
<evidence type="ECO:0000256" key="2">
    <source>
        <dbReference type="ARBA" id="ARBA00022801"/>
    </source>
</evidence>
<dbReference type="InterPro" id="IPR029058">
    <property type="entry name" value="AB_hydrolase_fold"/>
</dbReference>
<feature type="domain" description="Alpha/beta hydrolase fold-3" evidence="3">
    <location>
        <begin position="35"/>
        <end position="161"/>
    </location>
</feature>
<dbReference type="InterPro" id="IPR002168">
    <property type="entry name" value="Lipase_GDXG_HIS_AS"/>
</dbReference>
<dbReference type="InterPro" id="IPR013094">
    <property type="entry name" value="AB_hydrolase_3"/>
</dbReference>
<gene>
    <name evidence="4" type="ORF">GGX14DRAFT_356642</name>
</gene>
<evidence type="ECO:0000256" key="1">
    <source>
        <dbReference type="ARBA" id="ARBA00010515"/>
    </source>
</evidence>
<evidence type="ECO:0000259" key="3">
    <source>
        <dbReference type="Pfam" id="PF07859"/>
    </source>
</evidence>
<dbReference type="PANTHER" id="PTHR48081:SF33">
    <property type="entry name" value="KYNURENINE FORMAMIDASE"/>
    <property type="match status" value="1"/>
</dbReference>
<dbReference type="SUPFAM" id="SSF53474">
    <property type="entry name" value="alpha/beta-Hydrolases"/>
    <property type="match status" value="1"/>
</dbReference>
<dbReference type="InterPro" id="IPR050300">
    <property type="entry name" value="GDXG_lipolytic_enzyme"/>
</dbReference>
<reference evidence="4" key="1">
    <citation type="submission" date="2023-03" db="EMBL/GenBank/DDBJ databases">
        <title>Massive genome expansion in bonnet fungi (Mycena s.s.) driven by repeated elements and novel gene families across ecological guilds.</title>
        <authorList>
            <consortium name="Lawrence Berkeley National Laboratory"/>
            <person name="Harder C.B."/>
            <person name="Miyauchi S."/>
            <person name="Viragh M."/>
            <person name="Kuo A."/>
            <person name="Thoen E."/>
            <person name="Andreopoulos B."/>
            <person name="Lu D."/>
            <person name="Skrede I."/>
            <person name="Drula E."/>
            <person name="Henrissat B."/>
            <person name="Morin E."/>
            <person name="Kohler A."/>
            <person name="Barry K."/>
            <person name="LaButti K."/>
            <person name="Morin E."/>
            <person name="Salamov A."/>
            <person name="Lipzen A."/>
            <person name="Mereny Z."/>
            <person name="Hegedus B."/>
            <person name="Baldrian P."/>
            <person name="Stursova M."/>
            <person name="Weitz H."/>
            <person name="Taylor A."/>
            <person name="Grigoriev I.V."/>
            <person name="Nagy L.G."/>
            <person name="Martin F."/>
            <person name="Kauserud H."/>
        </authorList>
    </citation>
    <scope>NUCLEOTIDE SEQUENCE</scope>
    <source>
        <strain evidence="4">9144</strain>
    </source>
</reference>
<dbReference type="PROSITE" id="PS01173">
    <property type="entry name" value="LIPASE_GDXG_HIS"/>
    <property type="match status" value="1"/>
</dbReference>
<keyword evidence="2 4" id="KW-0378">Hydrolase</keyword>
<keyword evidence="5" id="KW-1185">Reference proteome</keyword>
<comment type="similarity">
    <text evidence="1">Belongs to the 'GDXG' lipolytic enzyme family.</text>
</comment>
<dbReference type="Gene3D" id="3.40.50.1820">
    <property type="entry name" value="alpha/beta hydrolase"/>
    <property type="match status" value="1"/>
</dbReference>
<evidence type="ECO:0000313" key="4">
    <source>
        <dbReference type="EMBL" id="KAJ7219184.1"/>
    </source>
</evidence>
<dbReference type="PANTHER" id="PTHR48081">
    <property type="entry name" value="AB HYDROLASE SUPERFAMILY PROTEIN C4A8.06C"/>
    <property type="match status" value="1"/>
</dbReference>
<organism evidence="4 5">
    <name type="scientific">Mycena pura</name>
    <dbReference type="NCBI Taxonomy" id="153505"/>
    <lineage>
        <taxon>Eukaryota</taxon>
        <taxon>Fungi</taxon>
        <taxon>Dikarya</taxon>
        <taxon>Basidiomycota</taxon>
        <taxon>Agaricomycotina</taxon>
        <taxon>Agaricomycetes</taxon>
        <taxon>Agaricomycetidae</taxon>
        <taxon>Agaricales</taxon>
        <taxon>Marasmiineae</taxon>
        <taxon>Mycenaceae</taxon>
        <taxon>Mycena</taxon>
    </lineage>
</organism>
<dbReference type="GO" id="GO:0016787">
    <property type="term" value="F:hydrolase activity"/>
    <property type="evidence" value="ECO:0007669"/>
    <property type="project" value="UniProtKB-KW"/>
</dbReference>
<proteinExistence type="inferred from homology"/>
<dbReference type="AlphaFoldDB" id="A0AAD6VPF2"/>
<dbReference type="EMBL" id="JARJCW010000011">
    <property type="protein sequence ID" value="KAJ7219184.1"/>
    <property type="molecule type" value="Genomic_DNA"/>
</dbReference>
<dbReference type="Pfam" id="PF07859">
    <property type="entry name" value="Abhydrolase_3"/>
    <property type="match status" value="1"/>
</dbReference>